<gene>
    <name evidence="4" type="ORF">ACFO3D_10605</name>
</gene>
<keyword evidence="5" id="KW-1185">Reference proteome</keyword>
<dbReference type="EMBL" id="JBHSFU010000005">
    <property type="protein sequence ID" value="MFC4558659.1"/>
    <property type="molecule type" value="Genomic_DNA"/>
</dbReference>
<keyword evidence="1" id="KW-0547">Nucleotide-binding</keyword>
<evidence type="ECO:0000313" key="4">
    <source>
        <dbReference type="EMBL" id="MFC4558659.1"/>
    </source>
</evidence>
<name>A0ABV9DII2_9BACI</name>
<feature type="domain" description="AAA" evidence="3">
    <location>
        <begin position="134"/>
        <end position="288"/>
    </location>
</feature>
<dbReference type="PANTHER" id="PTHR43384">
    <property type="entry name" value="SEPTUM SITE-DETERMINING PROTEIN MIND HOMOLOG, CHLOROPLASTIC-RELATED"/>
    <property type="match status" value="1"/>
</dbReference>
<evidence type="ECO:0000256" key="2">
    <source>
        <dbReference type="ARBA" id="ARBA00022840"/>
    </source>
</evidence>
<dbReference type="Gene3D" id="3.40.50.2300">
    <property type="match status" value="1"/>
</dbReference>
<dbReference type="Proteomes" id="UP001595989">
    <property type="component" value="Unassembled WGS sequence"/>
</dbReference>
<dbReference type="PANTHER" id="PTHR43384:SF6">
    <property type="entry name" value="SEPTUM SITE-DETERMINING PROTEIN MIND HOMOLOG, CHLOROPLASTIC"/>
    <property type="match status" value="1"/>
</dbReference>
<organism evidence="4 5">
    <name type="scientific">Virgibacillus kekensis</name>
    <dbReference type="NCBI Taxonomy" id="202261"/>
    <lineage>
        <taxon>Bacteria</taxon>
        <taxon>Bacillati</taxon>
        <taxon>Bacillota</taxon>
        <taxon>Bacilli</taxon>
        <taxon>Bacillales</taxon>
        <taxon>Bacillaceae</taxon>
        <taxon>Virgibacillus</taxon>
    </lineage>
</organism>
<comment type="caution">
    <text evidence="4">The sequence shown here is derived from an EMBL/GenBank/DDBJ whole genome shotgun (WGS) entry which is preliminary data.</text>
</comment>
<dbReference type="InterPro" id="IPR025669">
    <property type="entry name" value="AAA_dom"/>
</dbReference>
<dbReference type="InterPro" id="IPR027417">
    <property type="entry name" value="P-loop_NTPase"/>
</dbReference>
<dbReference type="InterPro" id="IPR050625">
    <property type="entry name" value="ParA/MinD_ATPase"/>
</dbReference>
<accession>A0ABV9DII2</accession>
<dbReference type="RefSeq" id="WP_390295694.1">
    <property type="nucleotide sequence ID" value="NZ_JBHSFU010000005.1"/>
</dbReference>
<reference evidence="5" key="1">
    <citation type="journal article" date="2019" name="Int. J. Syst. Evol. Microbiol.">
        <title>The Global Catalogue of Microorganisms (GCM) 10K type strain sequencing project: providing services to taxonomists for standard genome sequencing and annotation.</title>
        <authorList>
            <consortium name="The Broad Institute Genomics Platform"/>
            <consortium name="The Broad Institute Genome Sequencing Center for Infectious Disease"/>
            <person name="Wu L."/>
            <person name="Ma J."/>
        </authorList>
    </citation>
    <scope>NUCLEOTIDE SEQUENCE [LARGE SCALE GENOMIC DNA]</scope>
    <source>
        <strain evidence="5">CGMCC 4.7426</strain>
    </source>
</reference>
<evidence type="ECO:0000256" key="1">
    <source>
        <dbReference type="ARBA" id="ARBA00022741"/>
    </source>
</evidence>
<dbReference type="Pfam" id="PF13614">
    <property type="entry name" value="AAA_31"/>
    <property type="match status" value="1"/>
</dbReference>
<protein>
    <submittedName>
        <fullName evidence="4">CpaE family protein</fullName>
    </submittedName>
</protein>
<evidence type="ECO:0000313" key="5">
    <source>
        <dbReference type="Proteomes" id="UP001595989"/>
    </source>
</evidence>
<keyword evidence="2" id="KW-0067">ATP-binding</keyword>
<sequence>MKKINELHVIGENELLYESIQAQLNEEFQIHHILTPDVKKHAIHIALVLKTGLESPLDLVQIVLAEHPKAAIVFINDTQDFDLLRDLTKIGVTNYFVLPVEEEMLKESLNNLIETRLQGELGSSEVFKRGGGSVFTFYSGKGGSGKSLLSTVFAQTLKLESTAKVLYIDLNLQYGGAETFLGLESNRSIIDLIPVIHELNEHHLRNIAEKESHSGLDVLVSPRDAEMAEKIDQEFILRLMRASKRSYDFIIVDVPTWMEERVYTALEESEKIYYVMNLDTVAIRVLKNVETLYQQLGINAADRMELVINFAGKDNELTKKDIERFVSYPVASEIRRDLKGVQSLINQGVPLRKEPKEKKLIPVAKDVQKWVRYMLK</sequence>
<dbReference type="SUPFAM" id="SSF52540">
    <property type="entry name" value="P-loop containing nucleoside triphosphate hydrolases"/>
    <property type="match status" value="1"/>
</dbReference>
<proteinExistence type="predicted"/>
<evidence type="ECO:0000259" key="3">
    <source>
        <dbReference type="Pfam" id="PF13614"/>
    </source>
</evidence>
<dbReference type="Gene3D" id="3.40.50.300">
    <property type="entry name" value="P-loop containing nucleotide triphosphate hydrolases"/>
    <property type="match status" value="1"/>
</dbReference>